<proteinExistence type="predicted"/>
<name>A0A3B4Z5J8_9TELE</name>
<sequence>IGSSCTRNRKKAISKLKTNKLPGTDDDILVTIEGPDSSLPLLMKLFETYGKYSGYALNIQKTQIIELYNHTKTCSKVMFFLCFDMSKRGCGQKR</sequence>
<dbReference type="AlphaFoldDB" id="A0A3B4Z5J8"/>
<dbReference type="Ensembl" id="ENSSPAT00000004096.1">
    <property type="protein sequence ID" value="ENSSPAP00000004013.1"/>
    <property type="gene ID" value="ENSSPAG00000003102.1"/>
</dbReference>
<organism evidence="1">
    <name type="scientific">Stegastes partitus</name>
    <name type="common">bicolor damselfish</name>
    <dbReference type="NCBI Taxonomy" id="144197"/>
    <lineage>
        <taxon>Eukaryota</taxon>
        <taxon>Metazoa</taxon>
        <taxon>Chordata</taxon>
        <taxon>Craniata</taxon>
        <taxon>Vertebrata</taxon>
        <taxon>Euteleostomi</taxon>
        <taxon>Actinopterygii</taxon>
        <taxon>Neopterygii</taxon>
        <taxon>Teleostei</taxon>
        <taxon>Neoteleostei</taxon>
        <taxon>Acanthomorphata</taxon>
        <taxon>Ovalentaria</taxon>
        <taxon>Pomacentridae</taxon>
        <taxon>Stegastes</taxon>
    </lineage>
</organism>
<reference evidence="1" key="1">
    <citation type="submission" date="2023-09" db="UniProtKB">
        <authorList>
            <consortium name="Ensembl"/>
        </authorList>
    </citation>
    <scope>IDENTIFICATION</scope>
</reference>
<evidence type="ECO:0000313" key="1">
    <source>
        <dbReference type="Ensembl" id="ENSSPAP00000004013.1"/>
    </source>
</evidence>
<accession>A0A3B4Z5J8</accession>
<dbReference type="STRING" id="144197.ENSSPAP00000004013"/>
<protein>
    <submittedName>
        <fullName evidence="1">Uncharacterized protein</fullName>
    </submittedName>
</protein>